<name>A0ABN8PSC3_9CNID</name>
<evidence type="ECO:0000256" key="1">
    <source>
        <dbReference type="SAM" id="SignalP"/>
    </source>
</evidence>
<accession>A0ABN8PSC3</accession>
<feature type="chain" id="PRO_5045705412" evidence="1">
    <location>
        <begin position="33"/>
        <end position="163"/>
    </location>
</feature>
<keyword evidence="3" id="KW-1185">Reference proteome</keyword>
<reference evidence="2 3" key="1">
    <citation type="submission" date="2022-05" db="EMBL/GenBank/DDBJ databases">
        <authorList>
            <consortium name="Genoscope - CEA"/>
            <person name="William W."/>
        </authorList>
    </citation>
    <scope>NUCLEOTIDE SEQUENCE [LARGE SCALE GENOMIC DNA]</scope>
</reference>
<dbReference type="EMBL" id="CALNXK010000080">
    <property type="protein sequence ID" value="CAH3147163.1"/>
    <property type="molecule type" value="Genomic_DNA"/>
</dbReference>
<organism evidence="2 3">
    <name type="scientific">Porites lobata</name>
    <dbReference type="NCBI Taxonomy" id="104759"/>
    <lineage>
        <taxon>Eukaryota</taxon>
        <taxon>Metazoa</taxon>
        <taxon>Cnidaria</taxon>
        <taxon>Anthozoa</taxon>
        <taxon>Hexacorallia</taxon>
        <taxon>Scleractinia</taxon>
        <taxon>Fungiina</taxon>
        <taxon>Poritidae</taxon>
        <taxon>Porites</taxon>
    </lineage>
</organism>
<proteinExistence type="predicted"/>
<evidence type="ECO:0000313" key="3">
    <source>
        <dbReference type="Proteomes" id="UP001159405"/>
    </source>
</evidence>
<comment type="caution">
    <text evidence="2">The sequence shown here is derived from an EMBL/GenBank/DDBJ whole genome shotgun (WGS) entry which is preliminary data.</text>
</comment>
<protein>
    <submittedName>
        <fullName evidence="2">Uncharacterized protein</fullName>
    </submittedName>
</protein>
<gene>
    <name evidence="2" type="ORF">PLOB_00045974</name>
</gene>
<evidence type="ECO:0000313" key="2">
    <source>
        <dbReference type="EMBL" id="CAH3147163.1"/>
    </source>
</evidence>
<keyword evidence="1" id="KW-0732">Signal</keyword>
<feature type="signal peptide" evidence="1">
    <location>
        <begin position="1"/>
        <end position="32"/>
    </location>
</feature>
<sequence length="163" mass="18379">MISVERNSNPRICLFVKSQVTVLLLCLRASTAIPIEDDADRSPLPGNTGASHLAAEHLLSDWKENTVDTSRDENVANEKKTTSQQLQNQAELYTEERRHEGSCVAKHFFEFCDGMWVKTYECKDTSFTACHNSISTYGTRKCDPKITFYPQCKKTFITACVCA</sequence>
<dbReference type="Proteomes" id="UP001159405">
    <property type="component" value="Unassembled WGS sequence"/>
</dbReference>